<feature type="transmembrane region" description="Helical" evidence="1">
    <location>
        <begin position="197"/>
        <end position="221"/>
    </location>
</feature>
<organism evidence="2 3">
    <name type="scientific">Panagrellus redivivus</name>
    <name type="common">Microworm</name>
    <dbReference type="NCBI Taxonomy" id="6233"/>
    <lineage>
        <taxon>Eukaryota</taxon>
        <taxon>Metazoa</taxon>
        <taxon>Ecdysozoa</taxon>
        <taxon>Nematoda</taxon>
        <taxon>Chromadorea</taxon>
        <taxon>Rhabditida</taxon>
        <taxon>Tylenchina</taxon>
        <taxon>Panagrolaimomorpha</taxon>
        <taxon>Panagrolaimoidea</taxon>
        <taxon>Panagrolaimidae</taxon>
        <taxon>Panagrellus</taxon>
    </lineage>
</organism>
<dbReference type="WBParaSite" id="Pan_g2690.t1">
    <property type="protein sequence ID" value="Pan_g2690.t1"/>
    <property type="gene ID" value="Pan_g2690"/>
</dbReference>
<evidence type="ECO:0000313" key="2">
    <source>
        <dbReference type="Proteomes" id="UP000492821"/>
    </source>
</evidence>
<reference evidence="2" key="1">
    <citation type="journal article" date="2013" name="Genetics">
        <title>The draft genome and transcriptome of Panagrellus redivivus are shaped by the harsh demands of a free-living lifestyle.</title>
        <authorList>
            <person name="Srinivasan J."/>
            <person name="Dillman A.R."/>
            <person name="Macchietto M.G."/>
            <person name="Heikkinen L."/>
            <person name="Lakso M."/>
            <person name="Fracchia K.M."/>
            <person name="Antoshechkin I."/>
            <person name="Mortazavi A."/>
            <person name="Wong G."/>
            <person name="Sternberg P.W."/>
        </authorList>
    </citation>
    <scope>NUCLEOTIDE SEQUENCE [LARGE SCALE GENOMIC DNA]</scope>
    <source>
        <strain evidence="2">MT8872</strain>
    </source>
</reference>
<dbReference type="AlphaFoldDB" id="A0A7E4VRZ1"/>
<keyword evidence="1" id="KW-0472">Membrane</keyword>
<evidence type="ECO:0000256" key="1">
    <source>
        <dbReference type="SAM" id="Phobius"/>
    </source>
</evidence>
<sequence length="523" mass="58672">MRSILKFMNSLHLANGSHRLPAPVNGTVFSKVVVSRARSSDSESSGEMPVSVDTLDSITTDPLKRRKMSILPAALVKMEDAPPTYATATAKEHASANLVGALMLKTSCIFGLSPFKAPYTCDNDVSVRRSSLEEPPTTEGTFCRLRDRICILDLLLCVFNTIVICNNIRLHVFPTIFSEDMNWSLFSPKAAAMIQNVMGAVLPLVCVIGMMLCSLHMHKLLEKLTDIHFRVVHMKCNKKAKAWRMFFYVVMVFFIIGVILQLPMNMFIEFSAAENETEIVNMPLCQIPSHFDKVVVFFDRYYFPIIQFGVVKLPQLIIMMISIRIAAMFQIETKQLRNSIPTKASLVEYFSRLRQIISVLEMLECCFNKLILVIVGTTVTSIIFKSYNSINMLLLQGQGINNAPSPLVVGGWVALFTAFQSFCTVFALILNAGWVVLFIVPCIVCNELSRGALPVITNMYVEDPDAKIVKDQIIQKLNDPTWGLTLGKFMKIDRSFAGTLMSFIFTVVVVWLQLDTSLPIRKT</sequence>
<feature type="transmembrane region" description="Helical" evidence="1">
    <location>
        <begin position="154"/>
        <end position="177"/>
    </location>
</feature>
<name>A0A7E4VRZ1_PANRE</name>
<reference evidence="3" key="2">
    <citation type="submission" date="2020-10" db="UniProtKB">
        <authorList>
            <consortium name="WormBaseParasite"/>
        </authorList>
    </citation>
    <scope>IDENTIFICATION</scope>
</reference>
<proteinExistence type="predicted"/>
<evidence type="ECO:0000313" key="3">
    <source>
        <dbReference type="WBParaSite" id="Pan_g2690.t1"/>
    </source>
</evidence>
<keyword evidence="2" id="KW-1185">Reference proteome</keyword>
<feature type="transmembrane region" description="Helical" evidence="1">
    <location>
        <begin position="301"/>
        <end position="327"/>
    </location>
</feature>
<feature type="transmembrane region" description="Helical" evidence="1">
    <location>
        <begin position="242"/>
        <end position="262"/>
    </location>
</feature>
<feature type="transmembrane region" description="Helical" evidence="1">
    <location>
        <begin position="496"/>
        <end position="514"/>
    </location>
</feature>
<keyword evidence="1" id="KW-0812">Transmembrane</keyword>
<feature type="transmembrane region" description="Helical" evidence="1">
    <location>
        <begin position="370"/>
        <end position="387"/>
    </location>
</feature>
<protein>
    <submittedName>
        <fullName evidence="3">G_PROTEIN_RECEP_F1_2 domain-containing protein</fullName>
    </submittedName>
</protein>
<keyword evidence="1" id="KW-1133">Transmembrane helix</keyword>
<feature type="transmembrane region" description="Helical" evidence="1">
    <location>
        <begin position="407"/>
        <end position="440"/>
    </location>
</feature>
<accession>A0A7E4VRZ1</accession>
<dbReference type="Proteomes" id="UP000492821">
    <property type="component" value="Unassembled WGS sequence"/>
</dbReference>